<feature type="transmembrane region" description="Helical" evidence="1">
    <location>
        <begin position="381"/>
        <end position="404"/>
    </location>
</feature>
<evidence type="ECO:0000256" key="1">
    <source>
        <dbReference type="SAM" id="Phobius"/>
    </source>
</evidence>
<keyword evidence="1" id="KW-0472">Membrane</keyword>
<dbReference type="EMBL" id="VSDQ01000163">
    <property type="protein sequence ID" value="TYA92138.1"/>
    <property type="molecule type" value="Genomic_DNA"/>
</dbReference>
<protein>
    <submittedName>
        <fullName evidence="2">GntP family permease</fullName>
    </submittedName>
</protein>
<dbReference type="InterPro" id="IPR003474">
    <property type="entry name" value="Glcn_transporter"/>
</dbReference>
<accession>A0A5D0JB84</accession>
<sequence>MLVNLSILIVFLLLLIVAISKWKLHPFVALILTALALATSFGLGGKEAVDVVLQGFSGTLRGIAIIIIIGAFIGEVLQDTGGAFRIANAIVKLIGKKKLPWAMGITGYIVSIPVFVDVAYILLQPVTESLSVKSKKPVLYIGLALAAGLAVSHTLIPPTPGPLAVAELLSLDLGKMLLVNIVVGIFAMVGGVLWVIYFCKNAWLSYDKELSSTLVSEEDELGKAHKSGNVFLDVLPIVVPIFLIGIGSFVKLESQNVFTSIFNFITIPLIAVLLGALIGLFQLKKPRSSKLNTLVEQAIVKSALVIMITGAGGALGFVIKETGIQNDIVNVFSNFPFLGILLPFLVASLLTISTGSITVSLVGSASMLASMVDSLPVSPEMVAALIGCGAFCVFHANSSFFWLLNRLHNVPPKTLYKTFTMQSLVMGLSGLVGVFLLRLIGF</sequence>
<dbReference type="GO" id="GO:0015128">
    <property type="term" value="F:gluconate transmembrane transporter activity"/>
    <property type="evidence" value="ECO:0007669"/>
    <property type="project" value="InterPro"/>
</dbReference>
<feature type="transmembrane region" description="Helical" evidence="1">
    <location>
        <begin position="28"/>
        <end position="44"/>
    </location>
</feature>
<name>A0A5D0JB84_9FLAO</name>
<evidence type="ECO:0000313" key="2">
    <source>
        <dbReference type="EMBL" id="TYA92138.1"/>
    </source>
</evidence>
<feature type="transmembrane region" description="Helical" evidence="1">
    <location>
        <begin position="261"/>
        <end position="281"/>
    </location>
</feature>
<keyword evidence="3" id="KW-1185">Reference proteome</keyword>
<dbReference type="AlphaFoldDB" id="A0A5D0JB84"/>
<proteinExistence type="predicted"/>
<reference evidence="2 3" key="1">
    <citation type="submission" date="2019-08" db="EMBL/GenBank/DDBJ databases">
        <title>Seonamhaeicola sediminis sp. nov., isolated from marine sediment.</title>
        <authorList>
            <person name="Cao W.R."/>
        </authorList>
    </citation>
    <scope>NUCLEOTIDE SEQUENCE [LARGE SCALE GENOMIC DNA]</scope>
    <source>
        <strain evidence="2 3">B011</strain>
    </source>
</reference>
<dbReference type="RefSeq" id="WP_148539744.1">
    <property type="nucleotide sequence ID" value="NZ_VSDQ01000163.1"/>
</dbReference>
<feature type="transmembrane region" description="Helical" evidence="1">
    <location>
        <begin position="340"/>
        <end position="369"/>
    </location>
</feature>
<keyword evidence="1" id="KW-1133">Transmembrane helix</keyword>
<dbReference type="Pfam" id="PF02447">
    <property type="entry name" value="GntP_permease"/>
    <property type="match status" value="1"/>
</dbReference>
<evidence type="ECO:0000313" key="3">
    <source>
        <dbReference type="Proteomes" id="UP000323930"/>
    </source>
</evidence>
<dbReference type="PANTHER" id="PTHR30354:SF11">
    <property type="entry name" value="PERMEASE"/>
    <property type="match status" value="1"/>
</dbReference>
<keyword evidence="1" id="KW-0812">Transmembrane</keyword>
<feature type="transmembrane region" description="Helical" evidence="1">
    <location>
        <begin position="138"/>
        <end position="156"/>
    </location>
</feature>
<dbReference type="GO" id="GO:0005886">
    <property type="term" value="C:plasma membrane"/>
    <property type="evidence" value="ECO:0007669"/>
    <property type="project" value="TreeGrafter"/>
</dbReference>
<dbReference type="PANTHER" id="PTHR30354">
    <property type="entry name" value="GNT FAMILY GLUCONATE TRANSPORTER"/>
    <property type="match status" value="1"/>
</dbReference>
<feature type="transmembrane region" description="Helical" evidence="1">
    <location>
        <begin position="176"/>
        <end position="199"/>
    </location>
</feature>
<feature type="transmembrane region" description="Helical" evidence="1">
    <location>
        <begin position="424"/>
        <end position="441"/>
    </location>
</feature>
<feature type="transmembrane region" description="Helical" evidence="1">
    <location>
        <begin position="105"/>
        <end position="126"/>
    </location>
</feature>
<dbReference type="OrthoDB" id="9787129at2"/>
<dbReference type="Proteomes" id="UP000323930">
    <property type="component" value="Unassembled WGS sequence"/>
</dbReference>
<comment type="caution">
    <text evidence="2">The sequence shown here is derived from an EMBL/GenBank/DDBJ whole genome shotgun (WGS) entry which is preliminary data.</text>
</comment>
<feature type="transmembrane region" description="Helical" evidence="1">
    <location>
        <begin position="230"/>
        <end position="249"/>
    </location>
</feature>
<organism evidence="2 3">
    <name type="scientific">Seonamhaeicola marinus</name>
    <dbReference type="NCBI Taxonomy" id="1912246"/>
    <lineage>
        <taxon>Bacteria</taxon>
        <taxon>Pseudomonadati</taxon>
        <taxon>Bacteroidota</taxon>
        <taxon>Flavobacteriia</taxon>
        <taxon>Flavobacteriales</taxon>
        <taxon>Flavobacteriaceae</taxon>
    </lineage>
</organism>
<feature type="transmembrane region" description="Helical" evidence="1">
    <location>
        <begin position="302"/>
        <end position="320"/>
    </location>
</feature>
<feature type="transmembrane region" description="Helical" evidence="1">
    <location>
        <begin position="51"/>
        <end position="73"/>
    </location>
</feature>
<gene>
    <name evidence="2" type="ORF">FUA24_01530</name>
</gene>